<evidence type="ECO:0000256" key="1">
    <source>
        <dbReference type="ARBA" id="ARBA00004651"/>
    </source>
</evidence>
<gene>
    <name evidence="10" type="ORF">B5L96_00480</name>
</gene>
<keyword evidence="5" id="KW-0812">Transmembrane</keyword>
<protein>
    <recommendedName>
        <fullName evidence="2">cyclic-guanylate-specific phosphodiesterase</fullName>
        <ecNumber evidence="2">3.1.4.52</ecNumber>
    </recommendedName>
</protein>
<keyword evidence="3" id="KW-1003">Cell membrane</keyword>
<keyword evidence="7" id="KW-1133">Transmembrane helix</keyword>
<dbReference type="EC" id="3.1.4.52" evidence="2"/>
<reference evidence="10 11" key="1">
    <citation type="submission" date="2017-03" db="EMBL/GenBank/DDBJ databases">
        <authorList>
            <person name="Fouts D."/>
            <person name="Stalin M.J."/>
            <person name="Chen L."/>
            <person name="Wright M."/>
            <person name="Sutton G."/>
            <person name="Nguyen K."/>
            <person name="Vanduin D."/>
            <person name="Rojas L."/>
            <person name="Hujer A."/>
            <person name="Hujer K."/>
            <person name="Bonomo R."/>
            <person name="Kreiswirth B."/>
            <person name="Adams M."/>
        </authorList>
    </citation>
    <scope>NUCLEOTIDE SEQUENCE [LARGE SCALE GENOMIC DNA]</scope>
    <source>
        <strain evidence="10 11">39383</strain>
    </source>
</reference>
<proteinExistence type="predicted"/>
<keyword evidence="8" id="KW-0472">Membrane</keyword>
<comment type="catalytic activity">
    <reaction evidence="9">
        <text>3',3'-c-di-GMP + H2O = 5'-phosphoguanylyl(3'-&gt;5')guanosine + H(+)</text>
        <dbReference type="Rhea" id="RHEA:24902"/>
        <dbReference type="ChEBI" id="CHEBI:15377"/>
        <dbReference type="ChEBI" id="CHEBI:15378"/>
        <dbReference type="ChEBI" id="CHEBI:58754"/>
        <dbReference type="ChEBI" id="CHEBI:58805"/>
        <dbReference type="EC" id="3.1.4.52"/>
    </reaction>
</comment>
<evidence type="ECO:0000313" key="11">
    <source>
        <dbReference type="Proteomes" id="UP000196447"/>
    </source>
</evidence>
<organism evidence="10 11">
    <name type="scientific">Klebsiella pneumoniae</name>
    <dbReference type="NCBI Taxonomy" id="573"/>
    <lineage>
        <taxon>Bacteria</taxon>
        <taxon>Pseudomonadati</taxon>
        <taxon>Pseudomonadota</taxon>
        <taxon>Gammaproteobacteria</taxon>
        <taxon>Enterobacterales</taxon>
        <taxon>Enterobacteriaceae</taxon>
        <taxon>Klebsiella/Raoultella group</taxon>
        <taxon>Klebsiella</taxon>
        <taxon>Klebsiella pneumoniae complex</taxon>
    </lineage>
</organism>
<evidence type="ECO:0000256" key="7">
    <source>
        <dbReference type="ARBA" id="ARBA00022989"/>
    </source>
</evidence>
<evidence type="ECO:0000256" key="6">
    <source>
        <dbReference type="ARBA" id="ARBA00022801"/>
    </source>
</evidence>
<dbReference type="PANTHER" id="PTHR33121:SF81">
    <property type="entry name" value="CYCLIC DI-GMP PHOSPHODIESTERASE PDEB-RELATED"/>
    <property type="match status" value="1"/>
</dbReference>
<dbReference type="SUPFAM" id="SSF141868">
    <property type="entry name" value="EAL domain-like"/>
    <property type="match status" value="1"/>
</dbReference>
<dbReference type="EMBL" id="NDBK01000008">
    <property type="protein sequence ID" value="OVF78615.1"/>
    <property type="molecule type" value="Genomic_DNA"/>
</dbReference>
<dbReference type="GO" id="GO:0005886">
    <property type="term" value="C:plasma membrane"/>
    <property type="evidence" value="ECO:0007669"/>
    <property type="project" value="UniProtKB-SubCell"/>
</dbReference>
<dbReference type="AlphaFoldDB" id="A0A422ZKI7"/>
<comment type="caution">
    <text evidence="10">The sequence shown here is derived from an EMBL/GenBank/DDBJ whole genome shotgun (WGS) entry which is preliminary data.</text>
</comment>
<dbReference type="Proteomes" id="UP000196447">
    <property type="component" value="Unassembled WGS sequence"/>
</dbReference>
<evidence type="ECO:0000256" key="5">
    <source>
        <dbReference type="ARBA" id="ARBA00022692"/>
    </source>
</evidence>
<sequence>MITMMQLSKRMIVVSLLVPAILVGLLSLGMAVRQLQRDTAITAEILLGQVDHVTSIARHTLHTTAQMANQPCENVVEKMTETGALTPYIRSTGLVRGDTLVCSSITGSRQQSIRSVYGLPLSAEMGSLEITAINGTRSVPHQTAIIYASGAGNGITVFSVVDGRYFTDLMETLDDENHAILRLRFSDGPVISSQDKGTEDLAGFSAVFNSDFSQARIQIITPWQSLARYLVRNMIFLGPASLLLTLATLYLWRRWLTGKLSLADEIAKGMARGEFVVHYQPVCEAASGMCTGAEALMRWQRADGSSISPALFIQAAEEEEMIISLTRHLFGLIAADVKAWQVTAPFHLGVNIAAAHLTDDAFTTDVLQFRQSLAASFRLVLEVTERSLVDDTALASENLNALRQHGCQVAVDDFGTGYCSLSLLHNLPVDYLKIDKIFIDTLTSAGTDTPVLDTIIGLSKRLGLATIAEGVSTQQQAEWLKDNRVSYVQGYLYARPMPAADFISWYEENNRKRETGRT</sequence>
<evidence type="ECO:0000256" key="2">
    <source>
        <dbReference type="ARBA" id="ARBA00012282"/>
    </source>
</evidence>
<dbReference type="PANTHER" id="PTHR33121">
    <property type="entry name" value="CYCLIC DI-GMP PHOSPHODIESTERASE PDEF"/>
    <property type="match status" value="1"/>
</dbReference>
<keyword evidence="4" id="KW-0973">c-di-GMP</keyword>
<evidence type="ECO:0000256" key="9">
    <source>
        <dbReference type="ARBA" id="ARBA00034290"/>
    </source>
</evidence>
<comment type="subcellular location">
    <subcellularLocation>
        <location evidence="1">Cell membrane</location>
        <topology evidence="1">Multi-pass membrane protein</topology>
    </subcellularLocation>
</comment>
<dbReference type="InterPro" id="IPR050706">
    <property type="entry name" value="Cyclic-di-GMP_PDE-like"/>
</dbReference>
<dbReference type="InterPro" id="IPR024744">
    <property type="entry name" value="CSS-motif_dom"/>
</dbReference>
<dbReference type="PROSITE" id="PS50883">
    <property type="entry name" value="EAL"/>
    <property type="match status" value="1"/>
</dbReference>
<accession>A0A422ZKI7</accession>
<dbReference type="RefSeq" id="WP_077254389.1">
    <property type="nucleotide sequence ID" value="NZ_CAAGYV010000003.1"/>
</dbReference>
<evidence type="ECO:0000313" key="10">
    <source>
        <dbReference type="EMBL" id="OVF78615.1"/>
    </source>
</evidence>
<dbReference type="GO" id="GO:0071111">
    <property type="term" value="F:cyclic-guanylate-specific phosphodiesterase activity"/>
    <property type="evidence" value="ECO:0007669"/>
    <property type="project" value="UniProtKB-EC"/>
</dbReference>
<keyword evidence="6" id="KW-0378">Hydrolase</keyword>
<dbReference type="InterPro" id="IPR035919">
    <property type="entry name" value="EAL_sf"/>
</dbReference>
<dbReference type="SMART" id="SM00052">
    <property type="entry name" value="EAL"/>
    <property type="match status" value="1"/>
</dbReference>
<dbReference type="Pfam" id="PF12792">
    <property type="entry name" value="CSS-motif"/>
    <property type="match status" value="1"/>
</dbReference>
<evidence type="ECO:0000256" key="8">
    <source>
        <dbReference type="ARBA" id="ARBA00023136"/>
    </source>
</evidence>
<dbReference type="Gene3D" id="3.20.20.450">
    <property type="entry name" value="EAL domain"/>
    <property type="match status" value="1"/>
</dbReference>
<evidence type="ECO:0000256" key="3">
    <source>
        <dbReference type="ARBA" id="ARBA00022475"/>
    </source>
</evidence>
<dbReference type="InterPro" id="IPR001633">
    <property type="entry name" value="EAL_dom"/>
</dbReference>
<evidence type="ECO:0000256" key="4">
    <source>
        <dbReference type="ARBA" id="ARBA00022636"/>
    </source>
</evidence>
<dbReference type="Pfam" id="PF00563">
    <property type="entry name" value="EAL"/>
    <property type="match status" value="1"/>
</dbReference>
<dbReference type="CDD" id="cd01948">
    <property type="entry name" value="EAL"/>
    <property type="match status" value="1"/>
</dbReference>
<name>A0A422ZKI7_KLEPN</name>